<accession>A0AAN7RAM8</accession>
<proteinExistence type="predicted"/>
<dbReference type="AlphaFoldDB" id="A0AAN7RAM8"/>
<organism evidence="1 2">
    <name type="scientific">Trapa natans</name>
    <name type="common">Water chestnut</name>
    <dbReference type="NCBI Taxonomy" id="22666"/>
    <lineage>
        <taxon>Eukaryota</taxon>
        <taxon>Viridiplantae</taxon>
        <taxon>Streptophyta</taxon>
        <taxon>Embryophyta</taxon>
        <taxon>Tracheophyta</taxon>
        <taxon>Spermatophyta</taxon>
        <taxon>Magnoliopsida</taxon>
        <taxon>eudicotyledons</taxon>
        <taxon>Gunneridae</taxon>
        <taxon>Pentapetalae</taxon>
        <taxon>rosids</taxon>
        <taxon>malvids</taxon>
        <taxon>Myrtales</taxon>
        <taxon>Lythraceae</taxon>
        <taxon>Trapa</taxon>
    </lineage>
</organism>
<evidence type="ECO:0000313" key="1">
    <source>
        <dbReference type="EMBL" id="KAK4796007.1"/>
    </source>
</evidence>
<gene>
    <name evidence="1" type="ORF">SAY86_028333</name>
</gene>
<reference evidence="1 2" key="1">
    <citation type="journal article" date="2023" name="Hortic Res">
        <title>Pangenome of water caltrop reveals structural variations and asymmetric subgenome divergence after allopolyploidization.</title>
        <authorList>
            <person name="Zhang X."/>
            <person name="Chen Y."/>
            <person name="Wang L."/>
            <person name="Yuan Y."/>
            <person name="Fang M."/>
            <person name="Shi L."/>
            <person name="Lu R."/>
            <person name="Comes H.P."/>
            <person name="Ma Y."/>
            <person name="Chen Y."/>
            <person name="Huang G."/>
            <person name="Zhou Y."/>
            <person name="Zheng Z."/>
            <person name="Qiu Y."/>
        </authorList>
    </citation>
    <scope>NUCLEOTIDE SEQUENCE [LARGE SCALE GENOMIC DNA]</scope>
    <source>
        <strain evidence="1">F231</strain>
    </source>
</reference>
<protein>
    <submittedName>
        <fullName evidence="1">Uncharacterized protein</fullName>
    </submittedName>
</protein>
<keyword evidence="2" id="KW-1185">Reference proteome</keyword>
<evidence type="ECO:0000313" key="2">
    <source>
        <dbReference type="Proteomes" id="UP001346149"/>
    </source>
</evidence>
<name>A0AAN7RAM8_TRANT</name>
<dbReference type="Proteomes" id="UP001346149">
    <property type="component" value="Unassembled WGS sequence"/>
</dbReference>
<dbReference type="EMBL" id="JAXQNO010000006">
    <property type="protein sequence ID" value="KAK4796007.1"/>
    <property type="molecule type" value="Genomic_DNA"/>
</dbReference>
<sequence length="205" mass="22012">MLMLFFFDGLDDPEMEDGVQPTGQERMAVVSLRDANLESNKLAVVPSAGPGSALCLFYGQSFTFTTKGSNAAAGELCLGSTAGFTLLQERIKDDLYTDCKNVSLLCPGQGDLLGLSRPRLARRLSPLQVSLEWGLCGVRAELFEPFPAEDGAARVDDGFSYLTDAHSPTPENTTRSYIGLSFTRMANTSTGTLARAVHFLGMAQA</sequence>
<comment type="caution">
    <text evidence="1">The sequence shown here is derived from an EMBL/GenBank/DDBJ whole genome shotgun (WGS) entry which is preliminary data.</text>
</comment>